<dbReference type="AlphaFoldDB" id="A0A8R7PCE9"/>
<dbReference type="Proteomes" id="UP000015106">
    <property type="component" value="Chromosome 2"/>
</dbReference>
<protein>
    <submittedName>
        <fullName evidence="2">Uncharacterized protein</fullName>
    </submittedName>
</protein>
<feature type="region of interest" description="Disordered" evidence="1">
    <location>
        <begin position="1"/>
        <end position="24"/>
    </location>
</feature>
<dbReference type="EnsemblPlants" id="TuG1812G0200002060.01.T01">
    <property type="protein sequence ID" value="TuG1812G0200002060.01.T01"/>
    <property type="gene ID" value="TuG1812G0200002060.01"/>
</dbReference>
<reference evidence="3" key="1">
    <citation type="journal article" date="2013" name="Nature">
        <title>Draft genome of the wheat A-genome progenitor Triticum urartu.</title>
        <authorList>
            <person name="Ling H.Q."/>
            <person name="Zhao S."/>
            <person name="Liu D."/>
            <person name="Wang J."/>
            <person name="Sun H."/>
            <person name="Zhang C."/>
            <person name="Fan H."/>
            <person name="Li D."/>
            <person name="Dong L."/>
            <person name="Tao Y."/>
            <person name="Gao C."/>
            <person name="Wu H."/>
            <person name="Li Y."/>
            <person name="Cui Y."/>
            <person name="Guo X."/>
            <person name="Zheng S."/>
            <person name="Wang B."/>
            <person name="Yu K."/>
            <person name="Liang Q."/>
            <person name="Yang W."/>
            <person name="Lou X."/>
            <person name="Chen J."/>
            <person name="Feng M."/>
            <person name="Jian J."/>
            <person name="Zhang X."/>
            <person name="Luo G."/>
            <person name="Jiang Y."/>
            <person name="Liu J."/>
            <person name="Wang Z."/>
            <person name="Sha Y."/>
            <person name="Zhang B."/>
            <person name="Wu H."/>
            <person name="Tang D."/>
            <person name="Shen Q."/>
            <person name="Xue P."/>
            <person name="Zou S."/>
            <person name="Wang X."/>
            <person name="Liu X."/>
            <person name="Wang F."/>
            <person name="Yang Y."/>
            <person name="An X."/>
            <person name="Dong Z."/>
            <person name="Zhang K."/>
            <person name="Zhang X."/>
            <person name="Luo M.C."/>
            <person name="Dvorak J."/>
            <person name="Tong Y."/>
            <person name="Wang J."/>
            <person name="Yang H."/>
            <person name="Li Z."/>
            <person name="Wang D."/>
            <person name="Zhang A."/>
            <person name="Wang J."/>
        </authorList>
    </citation>
    <scope>NUCLEOTIDE SEQUENCE</scope>
    <source>
        <strain evidence="3">cv. G1812</strain>
    </source>
</reference>
<reference evidence="2" key="2">
    <citation type="submission" date="2018-03" db="EMBL/GenBank/DDBJ databases">
        <title>The Triticum urartu genome reveals the dynamic nature of wheat genome evolution.</title>
        <authorList>
            <person name="Ling H."/>
            <person name="Ma B."/>
            <person name="Shi X."/>
            <person name="Liu H."/>
            <person name="Dong L."/>
            <person name="Sun H."/>
            <person name="Cao Y."/>
            <person name="Gao Q."/>
            <person name="Zheng S."/>
            <person name="Li Y."/>
            <person name="Yu Y."/>
            <person name="Du H."/>
            <person name="Qi M."/>
            <person name="Li Y."/>
            <person name="Yu H."/>
            <person name="Cui Y."/>
            <person name="Wang N."/>
            <person name="Chen C."/>
            <person name="Wu H."/>
            <person name="Zhao Y."/>
            <person name="Zhang J."/>
            <person name="Li Y."/>
            <person name="Zhou W."/>
            <person name="Zhang B."/>
            <person name="Hu W."/>
            <person name="Eijk M."/>
            <person name="Tang J."/>
            <person name="Witsenboer H."/>
            <person name="Zhao S."/>
            <person name="Li Z."/>
            <person name="Zhang A."/>
            <person name="Wang D."/>
            <person name="Liang C."/>
        </authorList>
    </citation>
    <scope>NUCLEOTIDE SEQUENCE [LARGE SCALE GENOMIC DNA]</scope>
    <source>
        <strain evidence="2">cv. G1812</strain>
    </source>
</reference>
<keyword evidence="3" id="KW-1185">Reference proteome</keyword>
<accession>A0A8R7PCE9</accession>
<sequence>FLPVPVDQPNDGTKRNPTNGKERGLSPCKVSFGGGYRQNNNYNCWCRQFKTSIKGSPGHVPACAGSGEGSSHFGSIVRSLS</sequence>
<name>A0A8R7PCE9_TRIUA</name>
<proteinExistence type="predicted"/>
<evidence type="ECO:0000256" key="1">
    <source>
        <dbReference type="SAM" id="MobiDB-lite"/>
    </source>
</evidence>
<organism evidence="2 3">
    <name type="scientific">Triticum urartu</name>
    <name type="common">Red wild einkorn</name>
    <name type="synonym">Crithodium urartu</name>
    <dbReference type="NCBI Taxonomy" id="4572"/>
    <lineage>
        <taxon>Eukaryota</taxon>
        <taxon>Viridiplantae</taxon>
        <taxon>Streptophyta</taxon>
        <taxon>Embryophyta</taxon>
        <taxon>Tracheophyta</taxon>
        <taxon>Spermatophyta</taxon>
        <taxon>Magnoliopsida</taxon>
        <taxon>Liliopsida</taxon>
        <taxon>Poales</taxon>
        <taxon>Poaceae</taxon>
        <taxon>BOP clade</taxon>
        <taxon>Pooideae</taxon>
        <taxon>Triticodae</taxon>
        <taxon>Triticeae</taxon>
        <taxon>Triticinae</taxon>
        <taxon>Triticum</taxon>
    </lineage>
</organism>
<reference evidence="2" key="3">
    <citation type="submission" date="2022-06" db="UniProtKB">
        <authorList>
            <consortium name="EnsemblPlants"/>
        </authorList>
    </citation>
    <scope>IDENTIFICATION</scope>
</reference>
<dbReference type="Gramene" id="TuG1812G0200002060.01.T01">
    <property type="protein sequence ID" value="TuG1812G0200002060.01.T01"/>
    <property type="gene ID" value="TuG1812G0200002060.01"/>
</dbReference>
<evidence type="ECO:0000313" key="3">
    <source>
        <dbReference type="Proteomes" id="UP000015106"/>
    </source>
</evidence>
<evidence type="ECO:0000313" key="2">
    <source>
        <dbReference type="EnsemblPlants" id="TuG1812G0200002060.01.T01"/>
    </source>
</evidence>